<protein>
    <submittedName>
        <fullName evidence="1">Uncharacterized protein</fullName>
    </submittedName>
</protein>
<accession>A0A1H1LAP9</accession>
<reference evidence="1 2" key="1">
    <citation type="submission" date="2016-10" db="EMBL/GenBank/DDBJ databases">
        <authorList>
            <person name="Varghese N."/>
            <person name="Submissions S."/>
        </authorList>
    </citation>
    <scope>NUCLEOTIDE SEQUENCE [LARGE SCALE GENOMIC DNA]</scope>
    <source>
        <strain evidence="1 2">Mar_2010_102</strain>
    </source>
</reference>
<sequence>MKKVFYILLITLTLINCDKTIKKDHGSTKETFYYPRMTSFQNDSLLKKVEIDSLKNFGELLKLTDEIVCDNKIPMIYFENEKAEFKFLMGKECLIVLNIADYKERNVIFIQGDSIIINDKITKPLDNIDKVLKKHILNNGKDPKYSTSIEESIIFYHQDSSFKSQDIKKQLLKISYAFHEMRKTNGDSIPLKMKLQDYGYIYVEEPPIPIE</sequence>
<dbReference type="EMBL" id="LT629745">
    <property type="protein sequence ID" value="SDR71671.1"/>
    <property type="molecule type" value="Genomic_DNA"/>
</dbReference>
<keyword evidence="2" id="KW-1185">Reference proteome</keyword>
<dbReference type="RefSeq" id="WP_172822382.1">
    <property type="nucleotide sequence ID" value="NZ_LT629745.1"/>
</dbReference>
<dbReference type="Proteomes" id="UP000198858">
    <property type="component" value="Chromosome I"/>
</dbReference>
<evidence type="ECO:0000313" key="2">
    <source>
        <dbReference type="Proteomes" id="UP000198858"/>
    </source>
</evidence>
<organism evidence="1 2">
    <name type="scientific">Christiangramia echinicola</name>
    <dbReference type="NCBI Taxonomy" id="279359"/>
    <lineage>
        <taxon>Bacteria</taxon>
        <taxon>Pseudomonadati</taxon>
        <taxon>Bacteroidota</taxon>
        <taxon>Flavobacteriia</taxon>
        <taxon>Flavobacteriales</taxon>
        <taxon>Flavobacteriaceae</taxon>
        <taxon>Christiangramia</taxon>
    </lineage>
</organism>
<dbReference type="STRING" id="1250231.SAMN04488552_0675"/>
<name>A0A1H1LAP9_9FLAO</name>
<proteinExistence type="predicted"/>
<gene>
    <name evidence="1" type="ORF">SAMN04488552_0675</name>
</gene>
<evidence type="ECO:0000313" key="1">
    <source>
        <dbReference type="EMBL" id="SDR71671.1"/>
    </source>
</evidence>
<dbReference type="AlphaFoldDB" id="A0A1H1LAP9"/>